<keyword evidence="3" id="KW-0735">Signal-anchor</keyword>
<dbReference type="InterPro" id="IPR050553">
    <property type="entry name" value="Thioredoxin_ResA/DsbE_sf"/>
</dbReference>
<dbReference type="SUPFAM" id="SSF52833">
    <property type="entry name" value="Thioredoxin-like"/>
    <property type="match status" value="1"/>
</dbReference>
<dbReference type="Proteomes" id="UP001239083">
    <property type="component" value="Unassembled WGS sequence"/>
</dbReference>
<reference evidence="7 8" key="1">
    <citation type="submission" date="2023-07" db="EMBL/GenBank/DDBJ databases">
        <title>Comparative genomics of wheat-associated soil bacteria to identify genetic determinants of phenazine resistance.</title>
        <authorList>
            <person name="Mouncey N."/>
        </authorList>
    </citation>
    <scope>NUCLEOTIDE SEQUENCE [LARGE SCALE GENOMIC DNA]</scope>
    <source>
        <strain evidence="7 8">V3I3</strain>
    </source>
</reference>
<dbReference type="CDD" id="cd07067">
    <property type="entry name" value="HP_PGM_like"/>
    <property type="match status" value="1"/>
</dbReference>
<gene>
    <name evidence="7" type="ORF">QFZ26_002123</name>
</gene>
<evidence type="ECO:0000313" key="8">
    <source>
        <dbReference type="Proteomes" id="UP001239083"/>
    </source>
</evidence>
<evidence type="ECO:0000256" key="4">
    <source>
        <dbReference type="ARBA" id="ARBA00023157"/>
    </source>
</evidence>
<evidence type="ECO:0000256" key="2">
    <source>
        <dbReference type="ARBA" id="ARBA00022748"/>
    </source>
</evidence>
<comment type="subcellular location">
    <subcellularLocation>
        <location evidence="1">Cell envelope</location>
    </subcellularLocation>
</comment>
<dbReference type="Pfam" id="PF00300">
    <property type="entry name" value="His_Phos_1"/>
    <property type="match status" value="1"/>
</dbReference>
<feature type="domain" description="Thioredoxin" evidence="6">
    <location>
        <begin position="267"/>
        <end position="411"/>
    </location>
</feature>
<keyword evidence="5" id="KW-0676">Redox-active center</keyword>
<keyword evidence="2" id="KW-0201">Cytochrome c-type biogenesis</keyword>
<sequence>MPADQIHLVRHGEVFNPQGVLYGRLPGYGLSDLGRRMAQAAADDLLARDRHVRSLVVSPLQRTRQSAEPVAAAFGLDAVLDDRVIEPENRFEGKRMRGRAGALRDLRNWPLLVNPWEPSWGEPFRSISARMLRAITEAWQSTDDGDVVIVSHQLPIWMVHRSVGGLSLSHDPRRRRCALSSITTLERRGDGNGFVEVGYADPAAGLAAEATDVGGGVMGRRWSTLALVAASVVVLTGCTSDPLADQFREGSGKNYIAGDGTITEYALESRGDPIEFSGETVEGESYDSADAAGRVQVVNFWYAGCAPCRVEAPILQEVHEGVDPDDVSFVGVNVRDQAANAASFEQSYGITYPSILDVESGEAQLAFAGPVPPAAVPTTIVLDREGRVAARVLGQLKDASILESIIDDLLAEQA</sequence>
<dbReference type="EMBL" id="JAUSYY010000001">
    <property type="protein sequence ID" value="MDQ0894568.1"/>
    <property type="molecule type" value="Genomic_DNA"/>
</dbReference>
<dbReference type="InterPro" id="IPR017937">
    <property type="entry name" value="Thioredoxin_CS"/>
</dbReference>
<comment type="caution">
    <text evidence="7">The sequence shown here is derived from an EMBL/GenBank/DDBJ whole genome shotgun (WGS) entry which is preliminary data.</text>
</comment>
<keyword evidence="3" id="KW-0812">Transmembrane</keyword>
<dbReference type="InterPro" id="IPR013766">
    <property type="entry name" value="Thioredoxin_domain"/>
</dbReference>
<keyword evidence="8" id="KW-1185">Reference proteome</keyword>
<proteinExistence type="predicted"/>
<dbReference type="PROSITE" id="PS51352">
    <property type="entry name" value="THIOREDOXIN_2"/>
    <property type="match status" value="1"/>
</dbReference>
<dbReference type="Gene3D" id="3.40.30.10">
    <property type="entry name" value="Glutaredoxin"/>
    <property type="match status" value="1"/>
</dbReference>
<dbReference type="Pfam" id="PF08534">
    <property type="entry name" value="Redoxin"/>
    <property type="match status" value="1"/>
</dbReference>
<evidence type="ECO:0000256" key="3">
    <source>
        <dbReference type="ARBA" id="ARBA00022968"/>
    </source>
</evidence>
<accession>A0ABU0R916</accession>
<organism evidence="7 8">
    <name type="scientific">Agromyces ramosus</name>
    <dbReference type="NCBI Taxonomy" id="33879"/>
    <lineage>
        <taxon>Bacteria</taxon>
        <taxon>Bacillati</taxon>
        <taxon>Actinomycetota</taxon>
        <taxon>Actinomycetes</taxon>
        <taxon>Micrococcales</taxon>
        <taxon>Microbacteriaceae</taxon>
        <taxon>Agromyces</taxon>
    </lineage>
</organism>
<evidence type="ECO:0000256" key="1">
    <source>
        <dbReference type="ARBA" id="ARBA00004196"/>
    </source>
</evidence>
<dbReference type="Gene3D" id="3.40.50.1240">
    <property type="entry name" value="Phosphoglycerate mutase-like"/>
    <property type="match status" value="1"/>
</dbReference>
<name>A0ABU0R916_9MICO</name>
<dbReference type="PANTHER" id="PTHR42852">
    <property type="entry name" value="THIOL:DISULFIDE INTERCHANGE PROTEIN DSBE"/>
    <property type="match status" value="1"/>
</dbReference>
<dbReference type="InterPro" id="IPR036249">
    <property type="entry name" value="Thioredoxin-like_sf"/>
</dbReference>
<dbReference type="PROSITE" id="PS00194">
    <property type="entry name" value="THIOREDOXIN_1"/>
    <property type="match status" value="1"/>
</dbReference>
<dbReference type="CDD" id="cd02966">
    <property type="entry name" value="TlpA_like_family"/>
    <property type="match status" value="1"/>
</dbReference>
<dbReference type="SMART" id="SM00855">
    <property type="entry name" value="PGAM"/>
    <property type="match status" value="1"/>
</dbReference>
<dbReference type="InterPro" id="IPR029033">
    <property type="entry name" value="His_PPase_superfam"/>
</dbReference>
<evidence type="ECO:0000259" key="6">
    <source>
        <dbReference type="PROSITE" id="PS51352"/>
    </source>
</evidence>
<keyword evidence="7" id="KW-0413">Isomerase</keyword>
<dbReference type="InterPro" id="IPR013078">
    <property type="entry name" value="His_Pase_superF_clade-1"/>
</dbReference>
<dbReference type="InterPro" id="IPR013740">
    <property type="entry name" value="Redoxin"/>
</dbReference>
<evidence type="ECO:0000256" key="5">
    <source>
        <dbReference type="ARBA" id="ARBA00023284"/>
    </source>
</evidence>
<dbReference type="SUPFAM" id="SSF53254">
    <property type="entry name" value="Phosphoglycerate mutase-like"/>
    <property type="match status" value="1"/>
</dbReference>
<protein>
    <submittedName>
        <fullName evidence="7">Broad specificity phosphatase PhoE/thiol-disulfide isomerase/thioredoxin</fullName>
    </submittedName>
</protein>
<dbReference type="PANTHER" id="PTHR42852:SF6">
    <property type="entry name" value="THIOL:DISULFIDE INTERCHANGE PROTEIN DSBE"/>
    <property type="match status" value="1"/>
</dbReference>
<dbReference type="GO" id="GO:0016853">
    <property type="term" value="F:isomerase activity"/>
    <property type="evidence" value="ECO:0007669"/>
    <property type="project" value="UniProtKB-KW"/>
</dbReference>
<keyword evidence="4" id="KW-1015">Disulfide bond</keyword>
<evidence type="ECO:0000313" key="7">
    <source>
        <dbReference type="EMBL" id="MDQ0894568.1"/>
    </source>
</evidence>